<dbReference type="EMBL" id="LUCH01007828">
    <property type="protein sequence ID" value="KAF5396575.1"/>
    <property type="molecule type" value="Genomic_DNA"/>
</dbReference>
<name>A0A8J4SUD8_9TREM</name>
<comment type="caution">
    <text evidence="2">The sequence shown here is derived from an EMBL/GenBank/DDBJ whole genome shotgun (WGS) entry which is preliminary data.</text>
</comment>
<keyword evidence="1" id="KW-0472">Membrane</keyword>
<evidence type="ECO:0000256" key="1">
    <source>
        <dbReference type="SAM" id="Phobius"/>
    </source>
</evidence>
<protein>
    <submittedName>
        <fullName evidence="2">Uncharacterized protein</fullName>
    </submittedName>
</protein>
<gene>
    <name evidence="2" type="ORF">PHET_10652</name>
</gene>
<keyword evidence="3" id="KW-1185">Reference proteome</keyword>
<dbReference type="AlphaFoldDB" id="A0A8J4SUD8"/>
<keyword evidence="1" id="KW-1133">Transmembrane helix</keyword>
<proteinExistence type="predicted"/>
<dbReference type="Proteomes" id="UP000748531">
    <property type="component" value="Unassembled WGS sequence"/>
</dbReference>
<reference evidence="2" key="1">
    <citation type="submission" date="2019-05" db="EMBL/GenBank/DDBJ databases">
        <title>Annotation for the trematode Paragonimus heterotremus.</title>
        <authorList>
            <person name="Choi Y.-J."/>
        </authorList>
    </citation>
    <scope>NUCLEOTIDE SEQUENCE</scope>
    <source>
        <strain evidence="2">LC</strain>
    </source>
</reference>
<evidence type="ECO:0000313" key="3">
    <source>
        <dbReference type="Proteomes" id="UP000748531"/>
    </source>
</evidence>
<accession>A0A8J4SUD8</accession>
<organism evidence="2 3">
    <name type="scientific">Paragonimus heterotremus</name>
    <dbReference type="NCBI Taxonomy" id="100268"/>
    <lineage>
        <taxon>Eukaryota</taxon>
        <taxon>Metazoa</taxon>
        <taxon>Spiralia</taxon>
        <taxon>Lophotrochozoa</taxon>
        <taxon>Platyhelminthes</taxon>
        <taxon>Trematoda</taxon>
        <taxon>Digenea</taxon>
        <taxon>Plagiorchiida</taxon>
        <taxon>Troglotremata</taxon>
        <taxon>Troglotrematidae</taxon>
        <taxon>Paragonimus</taxon>
    </lineage>
</organism>
<feature type="transmembrane region" description="Helical" evidence="1">
    <location>
        <begin position="48"/>
        <end position="66"/>
    </location>
</feature>
<evidence type="ECO:0000313" key="2">
    <source>
        <dbReference type="EMBL" id="KAF5396575.1"/>
    </source>
</evidence>
<keyword evidence="1" id="KW-0812">Transmembrane</keyword>
<sequence length="68" mass="7977">MYDREVCFVRAGNISILDLAADFTTSIPRLGLENFTGYQNVTRYKQLFKGYFVIQLFCLILNFIMLDR</sequence>